<feature type="region of interest" description="Disordered" evidence="1">
    <location>
        <begin position="29"/>
        <end position="51"/>
    </location>
</feature>
<organism evidence="2 3">
    <name type="scientific">Nesidiocoris tenuis</name>
    <dbReference type="NCBI Taxonomy" id="355587"/>
    <lineage>
        <taxon>Eukaryota</taxon>
        <taxon>Metazoa</taxon>
        <taxon>Ecdysozoa</taxon>
        <taxon>Arthropoda</taxon>
        <taxon>Hexapoda</taxon>
        <taxon>Insecta</taxon>
        <taxon>Pterygota</taxon>
        <taxon>Neoptera</taxon>
        <taxon>Paraneoptera</taxon>
        <taxon>Hemiptera</taxon>
        <taxon>Heteroptera</taxon>
        <taxon>Panheteroptera</taxon>
        <taxon>Cimicomorpha</taxon>
        <taxon>Miridae</taxon>
        <taxon>Dicyphina</taxon>
        <taxon>Nesidiocoris</taxon>
    </lineage>
</organism>
<evidence type="ECO:0000313" key="2">
    <source>
        <dbReference type="EMBL" id="BES89496.1"/>
    </source>
</evidence>
<keyword evidence="3" id="KW-1185">Reference proteome</keyword>
<evidence type="ECO:0000256" key="1">
    <source>
        <dbReference type="SAM" id="MobiDB-lite"/>
    </source>
</evidence>
<sequence>MEQPEPEPRPRPLLPQVPEDWPFVRFSAARSARSGEDGRKRRARIGRRAGTPFRRLRVSRGPLFNPAVSSPRRSLSCRAENINFLSRPLPPGT</sequence>
<protein>
    <submittedName>
        <fullName evidence="2">Uncharacterized protein</fullName>
    </submittedName>
</protein>
<evidence type="ECO:0000313" key="3">
    <source>
        <dbReference type="Proteomes" id="UP001307889"/>
    </source>
</evidence>
<reference evidence="2 3" key="1">
    <citation type="submission" date="2023-09" db="EMBL/GenBank/DDBJ databases">
        <title>Nesidiocoris tenuis whole genome shotgun sequence.</title>
        <authorList>
            <person name="Shibata T."/>
            <person name="Shimoda M."/>
            <person name="Kobayashi T."/>
            <person name="Uehara T."/>
        </authorList>
    </citation>
    <scope>NUCLEOTIDE SEQUENCE [LARGE SCALE GENOMIC DNA]</scope>
    <source>
        <strain evidence="2 3">Japan</strain>
    </source>
</reference>
<name>A0ABN7AAZ8_9HEMI</name>
<dbReference type="Proteomes" id="UP001307889">
    <property type="component" value="Chromosome 1"/>
</dbReference>
<dbReference type="EMBL" id="AP028909">
    <property type="protein sequence ID" value="BES89496.1"/>
    <property type="molecule type" value="Genomic_DNA"/>
</dbReference>
<gene>
    <name evidence="2" type="ORF">NTJ_02303</name>
</gene>
<accession>A0ABN7AAZ8</accession>
<proteinExistence type="predicted"/>